<protein>
    <recommendedName>
        <fullName evidence="6">Protein-export protein SecB</fullName>
    </recommendedName>
</protein>
<reference evidence="7 8" key="1">
    <citation type="submission" date="2016-10" db="EMBL/GenBank/DDBJ databases">
        <authorList>
            <person name="de Groot N.N."/>
        </authorList>
    </citation>
    <scope>NUCLEOTIDE SEQUENCE [LARGE SCALE GENOMIC DNA]</scope>
    <source>
        <strain evidence="7 8">IPL20</strain>
    </source>
</reference>
<name>A0A1I7NSQ0_9HYPH</name>
<evidence type="ECO:0000256" key="5">
    <source>
        <dbReference type="ARBA" id="ARBA00023186"/>
    </source>
</evidence>
<sequence>MAEENQDAAAPQPGNAPSMNLVGQYIRDLSFENPGAPGSILAGGGNPAFNVSISVGVKKQTDELYAVELNLKAKANREETVLFNVELVYGGVFRMKNIPEAQLSTLLMVECPRLIFPFARQVLASVTQQGGFPPLMMEPVDFMAIYRQNLAALAAKQQDGAPADAEVKPN</sequence>
<accession>A0A1I7NSQ0</accession>
<gene>
    <name evidence="6" type="primary">secB</name>
    <name evidence="7" type="ORF">SAMN05216456_3044</name>
</gene>
<dbReference type="STRING" id="429728.SAMN05216456_3044"/>
<dbReference type="InterPro" id="IPR003708">
    <property type="entry name" value="SecB"/>
</dbReference>
<dbReference type="GO" id="GO:0051082">
    <property type="term" value="F:unfolded protein binding"/>
    <property type="evidence" value="ECO:0007669"/>
    <property type="project" value="InterPro"/>
</dbReference>
<dbReference type="GO" id="GO:0051262">
    <property type="term" value="P:protein tetramerization"/>
    <property type="evidence" value="ECO:0007669"/>
    <property type="project" value="InterPro"/>
</dbReference>
<evidence type="ECO:0000256" key="1">
    <source>
        <dbReference type="ARBA" id="ARBA00009990"/>
    </source>
</evidence>
<evidence type="ECO:0000256" key="2">
    <source>
        <dbReference type="ARBA" id="ARBA00022448"/>
    </source>
</evidence>
<dbReference type="EMBL" id="FPCK01000003">
    <property type="protein sequence ID" value="SFV37676.1"/>
    <property type="molecule type" value="Genomic_DNA"/>
</dbReference>
<keyword evidence="2 6" id="KW-0813">Transport</keyword>
<keyword evidence="5 6" id="KW-0143">Chaperone</keyword>
<dbReference type="GO" id="GO:0005737">
    <property type="term" value="C:cytoplasm"/>
    <property type="evidence" value="ECO:0007669"/>
    <property type="project" value="UniProtKB-SubCell"/>
</dbReference>
<evidence type="ECO:0000256" key="3">
    <source>
        <dbReference type="ARBA" id="ARBA00022927"/>
    </source>
</evidence>
<dbReference type="PRINTS" id="PR01594">
    <property type="entry name" value="SECBCHAPRONE"/>
</dbReference>
<evidence type="ECO:0000313" key="7">
    <source>
        <dbReference type="EMBL" id="SFV37676.1"/>
    </source>
</evidence>
<dbReference type="NCBIfam" id="NF004392">
    <property type="entry name" value="PRK05751.1-3"/>
    <property type="match status" value="1"/>
</dbReference>
<dbReference type="NCBIfam" id="TIGR00809">
    <property type="entry name" value="secB"/>
    <property type="match status" value="1"/>
</dbReference>
<keyword evidence="3 6" id="KW-0653">Protein transport</keyword>
<comment type="function">
    <text evidence="6">One of the proteins required for the normal export of preproteins out of the cell cytoplasm. It is a molecular chaperone that binds to a subset of precursor proteins, maintaining them in a translocation-competent state. It also specifically binds to its receptor SecA.</text>
</comment>
<organism evidence="7 8">
    <name type="scientific">Devosia crocina</name>
    <dbReference type="NCBI Taxonomy" id="429728"/>
    <lineage>
        <taxon>Bacteria</taxon>
        <taxon>Pseudomonadati</taxon>
        <taxon>Pseudomonadota</taxon>
        <taxon>Alphaproteobacteria</taxon>
        <taxon>Hyphomicrobiales</taxon>
        <taxon>Devosiaceae</taxon>
        <taxon>Devosia</taxon>
    </lineage>
</organism>
<keyword evidence="6" id="KW-0963">Cytoplasm</keyword>
<proteinExistence type="inferred from homology"/>
<dbReference type="GO" id="GO:0015031">
    <property type="term" value="P:protein transport"/>
    <property type="evidence" value="ECO:0007669"/>
    <property type="project" value="UniProtKB-UniRule"/>
</dbReference>
<dbReference type="PANTHER" id="PTHR36918:SF1">
    <property type="entry name" value="PROTEIN-EXPORT PROTEIN SECB"/>
    <property type="match status" value="1"/>
</dbReference>
<dbReference type="InterPro" id="IPR035958">
    <property type="entry name" value="SecB-like_sf"/>
</dbReference>
<dbReference type="GO" id="GO:0006457">
    <property type="term" value="P:protein folding"/>
    <property type="evidence" value="ECO:0007669"/>
    <property type="project" value="UniProtKB-UniRule"/>
</dbReference>
<evidence type="ECO:0000313" key="8">
    <source>
        <dbReference type="Proteomes" id="UP000199074"/>
    </source>
</evidence>
<comment type="similarity">
    <text evidence="1 6">Belongs to the SecB family.</text>
</comment>
<dbReference type="OrthoDB" id="9795145at2"/>
<dbReference type="PANTHER" id="PTHR36918">
    <property type="match status" value="1"/>
</dbReference>
<dbReference type="AlphaFoldDB" id="A0A1I7NSQ0"/>
<evidence type="ECO:0000256" key="4">
    <source>
        <dbReference type="ARBA" id="ARBA00023010"/>
    </source>
</evidence>
<keyword evidence="8" id="KW-1185">Reference proteome</keyword>
<dbReference type="Gene3D" id="3.10.420.10">
    <property type="entry name" value="SecB-like"/>
    <property type="match status" value="1"/>
</dbReference>
<dbReference type="Proteomes" id="UP000199074">
    <property type="component" value="Unassembled WGS sequence"/>
</dbReference>
<dbReference type="Pfam" id="PF02556">
    <property type="entry name" value="SecB"/>
    <property type="match status" value="1"/>
</dbReference>
<dbReference type="SUPFAM" id="SSF54611">
    <property type="entry name" value="SecB-like"/>
    <property type="match status" value="1"/>
</dbReference>
<dbReference type="HAMAP" id="MF_00821">
    <property type="entry name" value="SecB"/>
    <property type="match status" value="1"/>
</dbReference>
<comment type="subcellular location">
    <subcellularLocation>
        <location evidence="6">Cytoplasm</location>
    </subcellularLocation>
</comment>
<keyword evidence="4 6" id="KW-0811">Translocation</keyword>
<dbReference type="RefSeq" id="WP_092425972.1">
    <property type="nucleotide sequence ID" value="NZ_FPCK01000003.1"/>
</dbReference>
<comment type="subunit">
    <text evidence="6">Homotetramer, a dimer of dimers. One homotetramer interacts with 1 SecA dimer.</text>
</comment>
<evidence type="ECO:0000256" key="6">
    <source>
        <dbReference type="HAMAP-Rule" id="MF_00821"/>
    </source>
</evidence>